<comment type="caution">
    <text evidence="2">The sequence shown here is derived from an EMBL/GenBank/DDBJ whole genome shotgun (WGS) entry which is preliminary data.</text>
</comment>
<evidence type="ECO:0000313" key="3">
    <source>
        <dbReference type="Proteomes" id="UP001151760"/>
    </source>
</evidence>
<reference evidence="2" key="1">
    <citation type="journal article" date="2022" name="Int. J. Mol. Sci.">
        <title>Draft Genome of Tanacetum Coccineum: Genomic Comparison of Closely Related Tanacetum-Family Plants.</title>
        <authorList>
            <person name="Yamashiro T."/>
            <person name="Shiraishi A."/>
            <person name="Nakayama K."/>
            <person name="Satake H."/>
        </authorList>
    </citation>
    <scope>NUCLEOTIDE SEQUENCE</scope>
</reference>
<proteinExistence type="predicted"/>
<protein>
    <submittedName>
        <fullName evidence="2">Uncharacterized protein</fullName>
    </submittedName>
</protein>
<evidence type="ECO:0000313" key="2">
    <source>
        <dbReference type="EMBL" id="GJS75378.1"/>
    </source>
</evidence>
<organism evidence="2 3">
    <name type="scientific">Tanacetum coccineum</name>
    <dbReference type="NCBI Taxonomy" id="301880"/>
    <lineage>
        <taxon>Eukaryota</taxon>
        <taxon>Viridiplantae</taxon>
        <taxon>Streptophyta</taxon>
        <taxon>Embryophyta</taxon>
        <taxon>Tracheophyta</taxon>
        <taxon>Spermatophyta</taxon>
        <taxon>Magnoliopsida</taxon>
        <taxon>eudicotyledons</taxon>
        <taxon>Gunneridae</taxon>
        <taxon>Pentapetalae</taxon>
        <taxon>asterids</taxon>
        <taxon>campanulids</taxon>
        <taxon>Asterales</taxon>
        <taxon>Asteraceae</taxon>
        <taxon>Asteroideae</taxon>
        <taxon>Anthemideae</taxon>
        <taxon>Anthemidinae</taxon>
        <taxon>Tanacetum</taxon>
    </lineage>
</organism>
<reference evidence="2" key="2">
    <citation type="submission" date="2022-01" db="EMBL/GenBank/DDBJ databases">
        <authorList>
            <person name="Yamashiro T."/>
            <person name="Shiraishi A."/>
            <person name="Satake H."/>
            <person name="Nakayama K."/>
        </authorList>
    </citation>
    <scope>NUCLEOTIDE SEQUENCE</scope>
</reference>
<dbReference type="Proteomes" id="UP001151760">
    <property type="component" value="Unassembled WGS sequence"/>
</dbReference>
<name>A0ABQ4YEI8_9ASTR</name>
<keyword evidence="1" id="KW-0175">Coiled coil</keyword>
<sequence>MKDVFESTESELDELEKQNELLKDQLLEASLKHDVELCVLINHECVDKILNAELEKVKKKSFEIQEDLQARIKFLEKYVQRCKKQSVDFQLKLQHEKQKQKWDSTSKNKITIPLDYSWISKMEKLEDENVSLDFTVQSLIKE</sequence>
<dbReference type="EMBL" id="BQNB010010299">
    <property type="protein sequence ID" value="GJS75378.1"/>
    <property type="molecule type" value="Genomic_DNA"/>
</dbReference>
<feature type="coiled-coil region" evidence="1">
    <location>
        <begin position="5"/>
        <end position="32"/>
    </location>
</feature>
<keyword evidence="3" id="KW-1185">Reference proteome</keyword>
<evidence type="ECO:0000256" key="1">
    <source>
        <dbReference type="SAM" id="Coils"/>
    </source>
</evidence>
<gene>
    <name evidence="2" type="ORF">Tco_0725259</name>
</gene>
<accession>A0ABQ4YEI8</accession>